<keyword evidence="3" id="KW-1185">Reference proteome</keyword>
<dbReference type="AlphaFoldDB" id="A0A225SWD9"/>
<name>A0A225SWD9_9BURK</name>
<evidence type="ECO:0000313" key="3">
    <source>
        <dbReference type="Proteomes" id="UP000214747"/>
    </source>
</evidence>
<reference evidence="2 3" key="1">
    <citation type="journal article" date="2010" name="Int. J. Syst. Evol. Microbiol.">
        <title>Reclassification of Herbaspirillum putei as a later heterotypic synonym of Herbaspirillum huttiense, with the description of H. huttiense subsp. huttiense subsp. nov. and H. huttiense subsp. putei subsp. nov., comb. nov., and description of Herbaspirillum aquaticum sp. nov.</title>
        <authorList>
            <person name="Dobritsa A.P."/>
            <person name="Reddy M.C."/>
            <person name="Samadpour M."/>
        </authorList>
    </citation>
    <scope>NUCLEOTIDE SEQUENCE [LARGE SCALE GENOMIC DNA]</scope>
    <source>
        <strain evidence="2 3">IEH 4430</strain>
    </source>
</reference>
<keyword evidence="1" id="KW-0175">Coiled coil</keyword>
<dbReference type="Proteomes" id="UP000214747">
    <property type="component" value="Unassembled WGS sequence"/>
</dbReference>
<accession>A0A225SWD9</accession>
<evidence type="ECO:0000256" key="1">
    <source>
        <dbReference type="SAM" id="Coils"/>
    </source>
</evidence>
<sequence length="170" mass="18560">MDLNALFGAVGAAKSAVDLLKTSVAARDQAKADEAIADAKKNLAIAYDSLLSVSQQSLELYKQVASAEQRINELRQENQRLAAEIEDRKRYVLTDIGGGIKAYAFQPVDGESDAAHYLCQPCMAKGHKSVLQPHGPRRNFKCFACDSVYISEPLSAPSSPLPRTTNFWES</sequence>
<dbReference type="EMBL" id="NJGV01000006">
    <property type="protein sequence ID" value="OWY35279.1"/>
    <property type="molecule type" value="Genomic_DNA"/>
</dbReference>
<organism evidence="2 3">
    <name type="scientific">Herbaspirillum aquaticum</name>
    <dbReference type="NCBI Taxonomy" id="568783"/>
    <lineage>
        <taxon>Bacteria</taxon>
        <taxon>Pseudomonadati</taxon>
        <taxon>Pseudomonadota</taxon>
        <taxon>Betaproteobacteria</taxon>
        <taxon>Burkholderiales</taxon>
        <taxon>Oxalobacteraceae</taxon>
        <taxon>Herbaspirillum</taxon>
    </lineage>
</organism>
<proteinExistence type="predicted"/>
<feature type="coiled-coil region" evidence="1">
    <location>
        <begin position="57"/>
        <end position="91"/>
    </location>
</feature>
<comment type="caution">
    <text evidence="2">The sequence shown here is derived from an EMBL/GenBank/DDBJ whole genome shotgun (WGS) entry which is preliminary data.</text>
</comment>
<evidence type="ECO:0000313" key="2">
    <source>
        <dbReference type="EMBL" id="OWY35279.1"/>
    </source>
</evidence>
<gene>
    <name evidence="2" type="ORF">CEJ45_08375</name>
</gene>
<protein>
    <submittedName>
        <fullName evidence="2">Uncharacterized protein</fullName>
    </submittedName>
</protein>